<evidence type="ECO:0000256" key="1">
    <source>
        <dbReference type="ARBA" id="ARBA00022448"/>
    </source>
</evidence>
<keyword evidence="3" id="KW-0344">Guanine-nucleotide releasing factor</keyword>
<evidence type="ECO:0000256" key="6">
    <source>
        <dbReference type="ARBA" id="ARBA00025794"/>
    </source>
</evidence>
<dbReference type="PANTHER" id="PTHR14430:SF2">
    <property type="entry name" value="RAB-3A-INTERACTING PROTEIN"/>
    <property type="match status" value="1"/>
</dbReference>
<comment type="similarity">
    <text evidence="6">Belongs to the SEC2 family.</text>
</comment>
<keyword evidence="5 7" id="KW-0175">Coiled coil</keyword>
<dbReference type="GO" id="GO:0006887">
    <property type="term" value="P:exocytosis"/>
    <property type="evidence" value="ECO:0007669"/>
    <property type="project" value="TreeGrafter"/>
</dbReference>
<feature type="coiled-coil region" evidence="7">
    <location>
        <begin position="151"/>
        <end position="242"/>
    </location>
</feature>
<dbReference type="InterPro" id="IPR009449">
    <property type="entry name" value="Sec2_N"/>
</dbReference>
<accession>A0A8C6MTB5</accession>
<dbReference type="FunFam" id="1.20.5.4880:FF:000001">
    <property type="entry name" value="Guanine nucleotide exchange factor for Rab-3A"/>
    <property type="match status" value="1"/>
</dbReference>
<keyword evidence="4" id="KW-0653">Protein transport</keyword>
<dbReference type="Pfam" id="PF06428">
    <property type="entry name" value="Sec2p"/>
    <property type="match status" value="1"/>
</dbReference>
<dbReference type="GO" id="GO:0070319">
    <property type="term" value="C:Golgi to plasma membrane transport vesicle"/>
    <property type="evidence" value="ECO:0007669"/>
    <property type="project" value="TreeGrafter"/>
</dbReference>
<protein>
    <submittedName>
        <fullName evidence="10">RAB3A interacting protein</fullName>
    </submittedName>
</protein>
<dbReference type="Ensembl" id="ENSMSIT00000013283.1">
    <property type="protein sequence ID" value="ENSMSIP00000010490.1"/>
    <property type="gene ID" value="ENSMSIG00000009137.1"/>
</dbReference>
<evidence type="ECO:0000256" key="8">
    <source>
        <dbReference type="SAM" id="MobiDB-lite"/>
    </source>
</evidence>
<evidence type="ECO:0000313" key="11">
    <source>
        <dbReference type="Proteomes" id="UP000694415"/>
    </source>
</evidence>
<dbReference type="Pfam" id="PF25555">
    <property type="entry name" value="RAB3A-like_C"/>
    <property type="match status" value="1"/>
</dbReference>
<feature type="domain" description="GDP/GTP exchange factor Sec2 N-terminal" evidence="9">
    <location>
        <begin position="157"/>
        <end position="242"/>
    </location>
</feature>
<dbReference type="GO" id="GO:0005085">
    <property type="term" value="F:guanyl-nucleotide exchange factor activity"/>
    <property type="evidence" value="ECO:0007669"/>
    <property type="project" value="UniProtKB-KW"/>
</dbReference>
<name>A0A8C6MTB5_MUSSI</name>
<evidence type="ECO:0000256" key="4">
    <source>
        <dbReference type="ARBA" id="ARBA00022927"/>
    </source>
</evidence>
<evidence type="ECO:0000256" key="5">
    <source>
        <dbReference type="ARBA" id="ARBA00023054"/>
    </source>
</evidence>
<keyword evidence="2" id="KW-0597">Phosphoprotein</keyword>
<dbReference type="Gene3D" id="1.20.5.4880">
    <property type="match status" value="1"/>
</dbReference>
<evidence type="ECO:0000313" key="10">
    <source>
        <dbReference type="Ensembl" id="ENSMSIP00000010490.1"/>
    </source>
</evidence>
<evidence type="ECO:0000259" key="9">
    <source>
        <dbReference type="Pfam" id="PF06428"/>
    </source>
</evidence>
<dbReference type="GO" id="GO:0015031">
    <property type="term" value="P:protein transport"/>
    <property type="evidence" value="ECO:0007669"/>
    <property type="project" value="UniProtKB-KW"/>
</dbReference>
<dbReference type="PANTHER" id="PTHR14430">
    <property type="entry name" value="RABIN3-RELATED"/>
    <property type="match status" value="1"/>
</dbReference>
<dbReference type="SUPFAM" id="SSF144284">
    <property type="entry name" value="Sec2 N-terminal region"/>
    <property type="match status" value="1"/>
</dbReference>
<reference evidence="10" key="2">
    <citation type="submission" date="2025-09" db="UniProtKB">
        <authorList>
            <consortium name="Ensembl"/>
        </authorList>
    </citation>
    <scope>IDENTIFICATION</scope>
</reference>
<evidence type="ECO:0000256" key="3">
    <source>
        <dbReference type="ARBA" id="ARBA00022658"/>
    </source>
</evidence>
<evidence type="ECO:0000256" key="7">
    <source>
        <dbReference type="SAM" id="Coils"/>
    </source>
</evidence>
<evidence type="ECO:0000256" key="2">
    <source>
        <dbReference type="ARBA" id="ARBA00022553"/>
    </source>
</evidence>
<sequence>MANDPLEGFHEVNLASPTSPDLLGVCDPGTQEQTTSPSVIYRPHPSTLCAGPLQANALDLSDLPTQPVYSSPRHFNCAEISNISAHAPDPASLVTSAVASGLTKLTSRKDSCNAEREFLQGATITEASAGNDDIFGLSTDSLSHLRSPSVLEVREKGYERLKEELAKAQRELKLKDEECERLSKVRDQLGQELEELTASLFEEAHKMVREANVKQATAEKQLKEAQGKIDVLQAEVAALKTLVLSSSPTSPTQEPLAAAKTPFKRGHTRNKSTSSAMGGSHQDLSVIQPIVKDCKEADLSLYNEFRSWKDEPTMDRTCPFLDKIYQEDIFPCLTFAKSELASAVLEAVENNTLSIEPVGLQPIRFVKASAVECGGPNRSDVLGSYAVEKGDVVGKAGIFQRGTLMPCVQGRACCPSLDH</sequence>
<feature type="region of interest" description="Disordered" evidence="8">
    <location>
        <begin position="1"/>
        <end position="20"/>
    </location>
</feature>
<proteinExistence type="inferred from homology"/>
<organism evidence="10 11">
    <name type="scientific">Mus spicilegus</name>
    <name type="common">Mound-building mouse</name>
    <dbReference type="NCBI Taxonomy" id="10103"/>
    <lineage>
        <taxon>Eukaryota</taxon>
        <taxon>Metazoa</taxon>
        <taxon>Chordata</taxon>
        <taxon>Craniata</taxon>
        <taxon>Vertebrata</taxon>
        <taxon>Euteleostomi</taxon>
        <taxon>Mammalia</taxon>
        <taxon>Eutheria</taxon>
        <taxon>Euarchontoglires</taxon>
        <taxon>Glires</taxon>
        <taxon>Rodentia</taxon>
        <taxon>Myomorpha</taxon>
        <taxon>Muroidea</taxon>
        <taxon>Muridae</taxon>
        <taxon>Murinae</taxon>
        <taxon>Mus</taxon>
        <taxon>Mus</taxon>
    </lineage>
</organism>
<reference evidence="10" key="1">
    <citation type="submission" date="2025-08" db="UniProtKB">
        <authorList>
            <consortium name="Ensembl"/>
        </authorList>
    </citation>
    <scope>IDENTIFICATION</scope>
</reference>
<keyword evidence="11" id="KW-1185">Reference proteome</keyword>
<dbReference type="Proteomes" id="UP000694415">
    <property type="component" value="Unplaced"/>
</dbReference>
<dbReference type="InterPro" id="IPR040351">
    <property type="entry name" value="RAB3IL/RAB3IP/Sec2"/>
</dbReference>
<keyword evidence="1" id="KW-0813">Transport</keyword>
<dbReference type="AlphaFoldDB" id="A0A8C6MTB5"/>
<dbReference type="GeneTree" id="ENSGT00940000157998"/>